<proteinExistence type="predicted"/>
<name>A0ABR1EV17_NECAM</name>
<evidence type="ECO:0000313" key="1">
    <source>
        <dbReference type="EMBL" id="KAK6765746.1"/>
    </source>
</evidence>
<sequence>MHSFLFGYPKFDVEDEGKDNYHQSQEFSQCTEVGSLYDGFCFIKTFGSLGIGLDSTVDGFIDGIILAFVFRPMLLIYFQKGGSVPPLIVFEQFFNGCSSTSDVGRIGLTGRYMS</sequence>
<reference evidence="1 2" key="1">
    <citation type="submission" date="2023-08" db="EMBL/GenBank/DDBJ databases">
        <title>A Necator americanus chromosomal reference genome.</title>
        <authorList>
            <person name="Ilik V."/>
            <person name="Petrzelkova K.J."/>
            <person name="Pardy F."/>
            <person name="Fuh T."/>
            <person name="Niatou-Singa F.S."/>
            <person name="Gouil Q."/>
            <person name="Baker L."/>
            <person name="Ritchie M.E."/>
            <person name="Jex A.R."/>
            <person name="Gazzola D."/>
            <person name="Li H."/>
            <person name="Toshio Fujiwara R."/>
            <person name="Zhan B."/>
            <person name="Aroian R.V."/>
            <person name="Pafco B."/>
            <person name="Schwarz E.M."/>
        </authorList>
    </citation>
    <scope>NUCLEOTIDE SEQUENCE [LARGE SCALE GENOMIC DNA]</scope>
    <source>
        <strain evidence="1 2">Aroian</strain>
        <tissue evidence="1">Whole animal</tissue>
    </source>
</reference>
<evidence type="ECO:0000313" key="2">
    <source>
        <dbReference type="Proteomes" id="UP001303046"/>
    </source>
</evidence>
<comment type="caution">
    <text evidence="1">The sequence shown here is derived from an EMBL/GenBank/DDBJ whole genome shotgun (WGS) entry which is preliminary data.</text>
</comment>
<dbReference type="EMBL" id="JAVFWL010000006">
    <property type="protein sequence ID" value="KAK6765746.1"/>
    <property type="molecule type" value="Genomic_DNA"/>
</dbReference>
<accession>A0ABR1EV17</accession>
<organism evidence="1 2">
    <name type="scientific">Necator americanus</name>
    <name type="common">Human hookworm</name>
    <dbReference type="NCBI Taxonomy" id="51031"/>
    <lineage>
        <taxon>Eukaryota</taxon>
        <taxon>Metazoa</taxon>
        <taxon>Ecdysozoa</taxon>
        <taxon>Nematoda</taxon>
        <taxon>Chromadorea</taxon>
        <taxon>Rhabditida</taxon>
        <taxon>Rhabditina</taxon>
        <taxon>Rhabditomorpha</taxon>
        <taxon>Strongyloidea</taxon>
        <taxon>Ancylostomatidae</taxon>
        <taxon>Bunostominae</taxon>
        <taxon>Necator</taxon>
    </lineage>
</organism>
<protein>
    <submittedName>
        <fullName evidence="1">Uncharacterized protein</fullName>
    </submittedName>
</protein>
<keyword evidence="2" id="KW-1185">Reference proteome</keyword>
<gene>
    <name evidence="1" type="primary">Necator_chrX.g25741</name>
    <name evidence="1" type="ORF">RB195_025575</name>
</gene>
<dbReference type="Proteomes" id="UP001303046">
    <property type="component" value="Unassembled WGS sequence"/>
</dbReference>